<evidence type="ECO:0000259" key="1">
    <source>
        <dbReference type="Pfam" id="PF01575"/>
    </source>
</evidence>
<protein>
    <recommendedName>
        <fullName evidence="1">MaoC-like domain-containing protein</fullName>
    </recommendedName>
</protein>
<dbReference type="Pfam" id="PF01575">
    <property type="entry name" value="MaoC_dehydratas"/>
    <property type="match status" value="1"/>
</dbReference>
<dbReference type="GeneID" id="87956165"/>
<dbReference type="Proteomes" id="UP001329825">
    <property type="component" value="Chromosome 5"/>
</dbReference>
<dbReference type="RefSeq" id="XP_062791808.1">
    <property type="nucleotide sequence ID" value="XM_062935757.1"/>
</dbReference>
<evidence type="ECO:0000313" key="2">
    <source>
        <dbReference type="EMBL" id="WRT67068.1"/>
    </source>
</evidence>
<dbReference type="PANTHER" id="PTHR43841">
    <property type="entry name" value="3-HYDROXYACYL-THIOESTER DEHYDRATASE HTDX-RELATED"/>
    <property type="match status" value="1"/>
</dbReference>
<sequence length="363" mass="40835">MLPINTLTVLIICFVYFYRTTLDALIPLLRKDAHTVISFPTRELTGGRVTFLLLYHIARSLLRRIGFGPNLSVSSSVNQDAETEHRLKGVDISLSMPFRITSLDLKQYSTCISPSGIQNKYQDILQDNGHCQLILSALTEPSMLLLLSKINCPIDPIGSVNVRNRLEIVQPALLLQSLNKQLEEKYVKLRTTAKLDESVKKVKRGWEFKIIVELLSDIEGTALYRQEFTMLQFHKHSSPPESIKPDEVPTEAIGSFKMGAAEPGDWAKVSRDYNPIHTSNIAAKLLGFNRKIAHGNHVVAKAIDILSQPCSDQRSWMEVEFRRPVAVPSKLDVRAAEMDENGTTRRWEVWTKGKVATLISCGI</sequence>
<dbReference type="InterPro" id="IPR002539">
    <property type="entry name" value="MaoC-like_dom"/>
</dbReference>
<evidence type="ECO:0000313" key="3">
    <source>
        <dbReference type="Proteomes" id="UP001329825"/>
    </source>
</evidence>
<proteinExistence type="predicted"/>
<accession>A0ABZ1CZB2</accession>
<dbReference type="PANTHER" id="PTHR43841:SF1">
    <property type="entry name" value="3-HYDROXYACYL-THIOESTER DEHYDRATASE X"/>
    <property type="match status" value="1"/>
</dbReference>
<feature type="domain" description="MaoC-like" evidence="1">
    <location>
        <begin position="266"/>
        <end position="345"/>
    </location>
</feature>
<keyword evidence="3" id="KW-1185">Reference proteome</keyword>
<name>A0ABZ1CZB2_9TREE</name>
<dbReference type="Gene3D" id="3.10.129.10">
    <property type="entry name" value="Hotdog Thioesterase"/>
    <property type="match status" value="1"/>
</dbReference>
<organism evidence="2 3">
    <name type="scientific">Kwoniella shivajii</name>
    <dbReference type="NCBI Taxonomy" id="564305"/>
    <lineage>
        <taxon>Eukaryota</taxon>
        <taxon>Fungi</taxon>
        <taxon>Dikarya</taxon>
        <taxon>Basidiomycota</taxon>
        <taxon>Agaricomycotina</taxon>
        <taxon>Tremellomycetes</taxon>
        <taxon>Tremellales</taxon>
        <taxon>Cryptococcaceae</taxon>
        <taxon>Kwoniella</taxon>
    </lineage>
</organism>
<reference evidence="2 3" key="1">
    <citation type="submission" date="2024-01" db="EMBL/GenBank/DDBJ databases">
        <title>Comparative genomics of Cryptococcus and Kwoniella reveals pathogenesis evolution and contrasting modes of karyotype evolution via chromosome fusion or intercentromeric recombination.</title>
        <authorList>
            <person name="Coelho M.A."/>
            <person name="David-Palma M."/>
            <person name="Shea T."/>
            <person name="Bowers K."/>
            <person name="McGinley-Smith S."/>
            <person name="Mohammad A.W."/>
            <person name="Gnirke A."/>
            <person name="Yurkov A.M."/>
            <person name="Nowrousian M."/>
            <person name="Sun S."/>
            <person name="Cuomo C.A."/>
            <person name="Heitman J."/>
        </authorList>
    </citation>
    <scope>NUCLEOTIDE SEQUENCE [LARGE SCALE GENOMIC DNA]</scope>
    <source>
        <strain evidence="2">CBS 11374</strain>
    </source>
</reference>
<gene>
    <name evidence="2" type="ORF">IL334_004034</name>
</gene>
<dbReference type="EMBL" id="CP141885">
    <property type="protein sequence ID" value="WRT67068.1"/>
    <property type="molecule type" value="Genomic_DNA"/>
</dbReference>
<dbReference type="SUPFAM" id="SSF54637">
    <property type="entry name" value="Thioesterase/thiol ester dehydrase-isomerase"/>
    <property type="match status" value="1"/>
</dbReference>
<dbReference type="InterPro" id="IPR029069">
    <property type="entry name" value="HotDog_dom_sf"/>
</dbReference>
<dbReference type="CDD" id="cd03441">
    <property type="entry name" value="R_hydratase_like"/>
    <property type="match status" value="1"/>
</dbReference>